<dbReference type="Pfam" id="PF15956">
    <property type="entry name" value="DUF4760"/>
    <property type="match status" value="1"/>
</dbReference>
<comment type="caution">
    <text evidence="2">The sequence shown here is derived from an EMBL/GenBank/DDBJ whole genome shotgun (WGS) entry which is preliminary data.</text>
</comment>
<reference evidence="2 3" key="1">
    <citation type="submission" date="2020-11" db="EMBL/GenBank/DDBJ databases">
        <title>Fusibacter basophilias sp. nov.</title>
        <authorList>
            <person name="Qiu D."/>
        </authorList>
    </citation>
    <scope>NUCLEOTIDE SEQUENCE [LARGE SCALE GENOMIC DNA]</scope>
    <source>
        <strain evidence="2 3">Q10-2</strain>
    </source>
</reference>
<dbReference type="Proteomes" id="UP000614200">
    <property type="component" value="Unassembled WGS sequence"/>
</dbReference>
<keyword evidence="1" id="KW-0812">Transmembrane</keyword>
<dbReference type="InterPro" id="IPR031876">
    <property type="entry name" value="DUF4760"/>
</dbReference>
<evidence type="ECO:0008006" key="4">
    <source>
        <dbReference type="Google" id="ProtNLM"/>
    </source>
</evidence>
<protein>
    <recommendedName>
        <fullName evidence="4">DUF4760 domain-containing protein</fullName>
    </recommendedName>
</protein>
<evidence type="ECO:0000313" key="2">
    <source>
        <dbReference type="EMBL" id="MBF4692023.1"/>
    </source>
</evidence>
<accession>A0ABR9ZNH5</accession>
<proteinExistence type="predicted"/>
<gene>
    <name evidence="2" type="ORF">ISU02_02785</name>
</gene>
<feature type="transmembrane region" description="Helical" evidence="1">
    <location>
        <begin position="6"/>
        <end position="30"/>
    </location>
</feature>
<keyword evidence="1" id="KW-0472">Membrane</keyword>
<organism evidence="2 3">
    <name type="scientific">Fusibacter ferrireducens</name>
    <dbReference type="NCBI Taxonomy" id="2785058"/>
    <lineage>
        <taxon>Bacteria</taxon>
        <taxon>Bacillati</taxon>
        <taxon>Bacillota</taxon>
        <taxon>Clostridia</taxon>
        <taxon>Eubacteriales</taxon>
        <taxon>Eubacteriales Family XII. Incertae Sedis</taxon>
        <taxon>Fusibacter</taxon>
    </lineage>
</organism>
<evidence type="ECO:0000313" key="3">
    <source>
        <dbReference type="Proteomes" id="UP000614200"/>
    </source>
</evidence>
<name>A0ABR9ZNH5_9FIRM</name>
<keyword evidence="3" id="KW-1185">Reference proteome</keyword>
<dbReference type="EMBL" id="JADKNH010000001">
    <property type="protein sequence ID" value="MBF4692023.1"/>
    <property type="molecule type" value="Genomic_DNA"/>
</dbReference>
<dbReference type="RefSeq" id="WP_194700248.1">
    <property type="nucleotide sequence ID" value="NZ_JADKNH010000001.1"/>
</dbReference>
<evidence type="ECO:0000256" key="1">
    <source>
        <dbReference type="SAM" id="Phobius"/>
    </source>
</evidence>
<keyword evidence="1" id="KW-1133">Transmembrane helix</keyword>
<sequence length="153" mass="18973">MNFDELFLYQIVPNVFYISLVLYLVVMFYARYLKSEKKNNIEKIKKYTLEFCFQDKNDYNSILSDLKYSNEIKSRVLFFNVLNHFEKIAIGVENHVFDEEIIFSYYSIYFMLFYKEFRYFAVEENSEVAMRYFSLEKIVQHYSNYDNKRYWRD</sequence>